<dbReference type="RefSeq" id="WP_346149439.1">
    <property type="nucleotide sequence ID" value="NZ_BAAATE010000012.1"/>
</dbReference>
<dbReference type="SUPFAM" id="SSF55729">
    <property type="entry name" value="Acyl-CoA N-acyltransferases (Nat)"/>
    <property type="match status" value="2"/>
</dbReference>
<dbReference type="PROSITE" id="PS51186">
    <property type="entry name" value="GNAT"/>
    <property type="match status" value="2"/>
</dbReference>
<organism evidence="2 3">
    <name type="scientific">Nonomuraea recticatena</name>
    <dbReference type="NCBI Taxonomy" id="46178"/>
    <lineage>
        <taxon>Bacteria</taxon>
        <taxon>Bacillati</taxon>
        <taxon>Actinomycetota</taxon>
        <taxon>Actinomycetes</taxon>
        <taxon>Streptosporangiales</taxon>
        <taxon>Streptosporangiaceae</taxon>
        <taxon>Nonomuraea</taxon>
    </lineage>
</organism>
<sequence length="367" mass="40463">MLPREVISAGSLILRPPSRDDLGAIVRASSDAETARFLYLLPVPYTSKDAESYLESAERRWAEGGAEFSVVDAATGRYLGAVGLRDTGGHGAHEIGYRVAEWARGRGVATAATRAVSEWAFDKGVRRIELRAEVENLASLRVAYAAGYLQEGIERERRRTRDGRPADFVAFARLAADPGEAVPRYLPFLDAEGLSDGVVRLAPVSLADAPDFHRLLSAPSITRWMMAPPSTIESTERRCRYTGYWWLSGQRVELAVRDAATDAFAGHIQLAQIAPLIDQAMLGYSLLPAFRGKGFMSRAVRLLVDWAFANTALHRIVAGTDVTNKASQMVLERAGFRREAVHRELFPRPDGTRGDDVEWLLLRPQEG</sequence>
<keyword evidence="3" id="KW-1185">Reference proteome</keyword>
<proteinExistence type="predicted"/>
<dbReference type="Proteomes" id="UP001501666">
    <property type="component" value="Unassembled WGS sequence"/>
</dbReference>
<protein>
    <recommendedName>
        <fullName evidence="1">N-acetyltransferase domain-containing protein</fullName>
    </recommendedName>
</protein>
<dbReference type="PANTHER" id="PTHR43441">
    <property type="entry name" value="RIBOSOMAL-PROTEIN-SERINE ACETYLTRANSFERASE"/>
    <property type="match status" value="1"/>
</dbReference>
<dbReference type="InterPro" id="IPR051908">
    <property type="entry name" value="Ribosomal_N-acetyltransferase"/>
</dbReference>
<dbReference type="PANTHER" id="PTHR43441:SF10">
    <property type="entry name" value="ACETYLTRANSFERASE"/>
    <property type="match status" value="1"/>
</dbReference>
<reference evidence="2 3" key="1">
    <citation type="journal article" date="2019" name="Int. J. Syst. Evol. Microbiol.">
        <title>The Global Catalogue of Microorganisms (GCM) 10K type strain sequencing project: providing services to taxonomists for standard genome sequencing and annotation.</title>
        <authorList>
            <consortium name="The Broad Institute Genomics Platform"/>
            <consortium name="The Broad Institute Genome Sequencing Center for Infectious Disease"/>
            <person name="Wu L."/>
            <person name="Ma J."/>
        </authorList>
    </citation>
    <scope>NUCLEOTIDE SEQUENCE [LARGE SCALE GENOMIC DNA]</scope>
    <source>
        <strain evidence="2 3">JCM 6835</strain>
    </source>
</reference>
<dbReference type="Gene3D" id="3.40.630.30">
    <property type="match status" value="2"/>
</dbReference>
<feature type="domain" description="N-acetyltransferase" evidence="1">
    <location>
        <begin position="199"/>
        <end position="364"/>
    </location>
</feature>
<dbReference type="InterPro" id="IPR016181">
    <property type="entry name" value="Acyl_CoA_acyltransferase"/>
</dbReference>
<evidence type="ECO:0000313" key="3">
    <source>
        <dbReference type="Proteomes" id="UP001501666"/>
    </source>
</evidence>
<dbReference type="EMBL" id="BAAATE010000012">
    <property type="protein sequence ID" value="GAA2668192.1"/>
    <property type="molecule type" value="Genomic_DNA"/>
</dbReference>
<name>A0ABN3S4Y9_9ACTN</name>
<evidence type="ECO:0000313" key="2">
    <source>
        <dbReference type="EMBL" id="GAA2668192.1"/>
    </source>
</evidence>
<evidence type="ECO:0000259" key="1">
    <source>
        <dbReference type="PROSITE" id="PS51186"/>
    </source>
</evidence>
<dbReference type="CDD" id="cd04301">
    <property type="entry name" value="NAT_SF"/>
    <property type="match status" value="1"/>
</dbReference>
<comment type="caution">
    <text evidence="2">The sequence shown here is derived from an EMBL/GenBank/DDBJ whole genome shotgun (WGS) entry which is preliminary data.</text>
</comment>
<feature type="domain" description="N-acetyltransferase" evidence="1">
    <location>
        <begin position="24"/>
        <end position="167"/>
    </location>
</feature>
<gene>
    <name evidence="2" type="ORF">GCM10010412_046070</name>
</gene>
<dbReference type="Pfam" id="PF13302">
    <property type="entry name" value="Acetyltransf_3"/>
    <property type="match status" value="2"/>
</dbReference>
<accession>A0ABN3S4Y9</accession>
<dbReference type="InterPro" id="IPR000182">
    <property type="entry name" value="GNAT_dom"/>
</dbReference>